<dbReference type="EMBL" id="JANPWB010000011">
    <property type="protein sequence ID" value="KAJ1126737.1"/>
    <property type="molecule type" value="Genomic_DNA"/>
</dbReference>
<dbReference type="Proteomes" id="UP001066276">
    <property type="component" value="Chromosome 7"/>
</dbReference>
<evidence type="ECO:0000313" key="3">
    <source>
        <dbReference type="Proteomes" id="UP001066276"/>
    </source>
</evidence>
<sequence>MGALLKGLNCWGFSAPVTDHAPQIINELCCILTVLTLRALSSGTSQWKRRFTAGLLIWMACKVARASKPCAMGVMASRTLRAQLHPRWNDATSMNQLVGRDSSVDSRPSYGNNGSRFF</sequence>
<proteinExistence type="predicted"/>
<comment type="caution">
    <text evidence="2">The sequence shown here is derived from an EMBL/GenBank/DDBJ whole genome shotgun (WGS) entry which is preliminary data.</text>
</comment>
<dbReference type="AlphaFoldDB" id="A0AAV7PHP8"/>
<organism evidence="2 3">
    <name type="scientific">Pleurodeles waltl</name>
    <name type="common">Iberian ribbed newt</name>
    <dbReference type="NCBI Taxonomy" id="8319"/>
    <lineage>
        <taxon>Eukaryota</taxon>
        <taxon>Metazoa</taxon>
        <taxon>Chordata</taxon>
        <taxon>Craniata</taxon>
        <taxon>Vertebrata</taxon>
        <taxon>Euteleostomi</taxon>
        <taxon>Amphibia</taxon>
        <taxon>Batrachia</taxon>
        <taxon>Caudata</taxon>
        <taxon>Salamandroidea</taxon>
        <taxon>Salamandridae</taxon>
        <taxon>Pleurodelinae</taxon>
        <taxon>Pleurodeles</taxon>
    </lineage>
</organism>
<protein>
    <submittedName>
        <fullName evidence="2">Uncharacterized protein</fullName>
    </submittedName>
</protein>
<reference evidence="2" key="1">
    <citation type="journal article" date="2022" name="bioRxiv">
        <title>Sequencing and chromosome-scale assembly of the giantPleurodeles waltlgenome.</title>
        <authorList>
            <person name="Brown T."/>
            <person name="Elewa A."/>
            <person name="Iarovenko S."/>
            <person name="Subramanian E."/>
            <person name="Araus A.J."/>
            <person name="Petzold A."/>
            <person name="Susuki M."/>
            <person name="Suzuki K.-i.T."/>
            <person name="Hayashi T."/>
            <person name="Toyoda A."/>
            <person name="Oliveira C."/>
            <person name="Osipova E."/>
            <person name="Leigh N.D."/>
            <person name="Simon A."/>
            <person name="Yun M.H."/>
        </authorList>
    </citation>
    <scope>NUCLEOTIDE SEQUENCE</scope>
    <source>
        <strain evidence="2">20211129_DDA</strain>
        <tissue evidence="2">Liver</tissue>
    </source>
</reference>
<evidence type="ECO:0000313" key="2">
    <source>
        <dbReference type="EMBL" id="KAJ1126737.1"/>
    </source>
</evidence>
<name>A0AAV7PHP8_PLEWA</name>
<accession>A0AAV7PHP8</accession>
<evidence type="ECO:0000256" key="1">
    <source>
        <dbReference type="SAM" id="MobiDB-lite"/>
    </source>
</evidence>
<gene>
    <name evidence="2" type="ORF">NDU88_005143</name>
</gene>
<feature type="compositionally biased region" description="Polar residues" evidence="1">
    <location>
        <begin position="105"/>
        <end position="118"/>
    </location>
</feature>
<keyword evidence="3" id="KW-1185">Reference proteome</keyword>
<feature type="region of interest" description="Disordered" evidence="1">
    <location>
        <begin position="99"/>
        <end position="118"/>
    </location>
</feature>